<evidence type="ECO:0000256" key="1">
    <source>
        <dbReference type="SAM" id="MobiDB-lite"/>
    </source>
</evidence>
<organism evidence="3 4">
    <name type="scientific">Pseudochelatococcus contaminans</name>
    <dbReference type="NCBI Taxonomy" id="1538103"/>
    <lineage>
        <taxon>Bacteria</taxon>
        <taxon>Pseudomonadati</taxon>
        <taxon>Pseudomonadota</taxon>
        <taxon>Alphaproteobacteria</taxon>
        <taxon>Hyphomicrobiales</taxon>
        <taxon>Chelatococcaceae</taxon>
        <taxon>Pseudochelatococcus</taxon>
    </lineage>
</organism>
<feature type="compositionally biased region" description="Polar residues" evidence="1">
    <location>
        <begin position="44"/>
        <end position="59"/>
    </location>
</feature>
<evidence type="ECO:0000256" key="2">
    <source>
        <dbReference type="SAM" id="Phobius"/>
    </source>
</evidence>
<name>A0A7W5Z4J7_9HYPH</name>
<keyword evidence="4" id="KW-1185">Reference proteome</keyword>
<comment type="caution">
    <text evidence="3">The sequence shown here is derived from an EMBL/GenBank/DDBJ whole genome shotgun (WGS) entry which is preliminary data.</text>
</comment>
<sequence length="59" mass="6981">MTHWTDYFPIILLPFKIIVVGICMFFAIKWHYDQDQIKKRQSADSKSPPDNTPTPENKE</sequence>
<protein>
    <submittedName>
        <fullName evidence="3">Uncharacterized protein</fullName>
    </submittedName>
</protein>
<reference evidence="3 4" key="1">
    <citation type="submission" date="2020-08" db="EMBL/GenBank/DDBJ databases">
        <title>Genomic Encyclopedia of Type Strains, Phase IV (KMG-IV): sequencing the most valuable type-strain genomes for metagenomic binning, comparative biology and taxonomic classification.</title>
        <authorList>
            <person name="Goeker M."/>
        </authorList>
    </citation>
    <scope>NUCLEOTIDE SEQUENCE [LARGE SCALE GENOMIC DNA]</scope>
    <source>
        <strain evidence="3 4">DSM 28760</strain>
    </source>
</reference>
<evidence type="ECO:0000313" key="4">
    <source>
        <dbReference type="Proteomes" id="UP000537592"/>
    </source>
</evidence>
<keyword evidence="2" id="KW-0812">Transmembrane</keyword>
<keyword evidence="2" id="KW-1133">Transmembrane helix</keyword>
<evidence type="ECO:0000313" key="3">
    <source>
        <dbReference type="EMBL" id="MBB3810056.1"/>
    </source>
</evidence>
<feature type="transmembrane region" description="Helical" evidence="2">
    <location>
        <begin position="12"/>
        <end position="32"/>
    </location>
</feature>
<accession>A0A7W5Z4J7</accession>
<dbReference type="AlphaFoldDB" id="A0A7W5Z4J7"/>
<dbReference type="EMBL" id="JACICC010000004">
    <property type="protein sequence ID" value="MBB3810056.1"/>
    <property type="molecule type" value="Genomic_DNA"/>
</dbReference>
<gene>
    <name evidence="3" type="ORF">FHS81_002144</name>
</gene>
<keyword evidence="2" id="KW-0472">Membrane</keyword>
<feature type="region of interest" description="Disordered" evidence="1">
    <location>
        <begin position="39"/>
        <end position="59"/>
    </location>
</feature>
<dbReference type="Proteomes" id="UP000537592">
    <property type="component" value="Unassembled WGS sequence"/>
</dbReference>
<proteinExistence type="predicted"/>